<reference evidence="2 3" key="1">
    <citation type="submission" date="2011-02" db="EMBL/GenBank/DDBJ databases">
        <title>The Genome Sequence of Sphaeroforma arctica JP610.</title>
        <authorList>
            <consortium name="The Broad Institute Genome Sequencing Platform"/>
            <person name="Russ C."/>
            <person name="Cuomo C."/>
            <person name="Young S.K."/>
            <person name="Zeng Q."/>
            <person name="Gargeya S."/>
            <person name="Alvarado L."/>
            <person name="Berlin A."/>
            <person name="Chapman S.B."/>
            <person name="Chen Z."/>
            <person name="Freedman E."/>
            <person name="Gellesch M."/>
            <person name="Goldberg J."/>
            <person name="Griggs A."/>
            <person name="Gujja S."/>
            <person name="Heilman E."/>
            <person name="Heiman D."/>
            <person name="Howarth C."/>
            <person name="Mehta T."/>
            <person name="Neiman D."/>
            <person name="Pearson M."/>
            <person name="Roberts A."/>
            <person name="Saif S."/>
            <person name="Shea T."/>
            <person name="Shenoy N."/>
            <person name="Sisk P."/>
            <person name="Stolte C."/>
            <person name="Sykes S."/>
            <person name="White J."/>
            <person name="Yandava C."/>
            <person name="Burger G."/>
            <person name="Gray M.W."/>
            <person name="Holland P.W.H."/>
            <person name="King N."/>
            <person name="Lang F.B.F."/>
            <person name="Roger A.J."/>
            <person name="Ruiz-Trillo I."/>
            <person name="Haas B."/>
            <person name="Nusbaum C."/>
            <person name="Birren B."/>
        </authorList>
    </citation>
    <scope>NUCLEOTIDE SEQUENCE [LARGE SCALE GENOMIC DNA]</scope>
    <source>
        <strain evidence="2 3">JP610</strain>
    </source>
</reference>
<evidence type="ECO:0000256" key="1">
    <source>
        <dbReference type="SAM" id="MobiDB-lite"/>
    </source>
</evidence>
<organism evidence="2 3">
    <name type="scientific">Sphaeroforma arctica JP610</name>
    <dbReference type="NCBI Taxonomy" id="667725"/>
    <lineage>
        <taxon>Eukaryota</taxon>
        <taxon>Ichthyosporea</taxon>
        <taxon>Ichthyophonida</taxon>
        <taxon>Sphaeroforma</taxon>
    </lineage>
</organism>
<dbReference type="GeneID" id="25905179"/>
<protein>
    <submittedName>
        <fullName evidence="2">Uncharacterized protein</fullName>
    </submittedName>
</protein>
<gene>
    <name evidence="2" type="ORF">SARC_04675</name>
</gene>
<keyword evidence="3" id="KW-1185">Reference proteome</keyword>
<evidence type="ECO:0000313" key="3">
    <source>
        <dbReference type="Proteomes" id="UP000054560"/>
    </source>
</evidence>
<accession>A0A0L0G1N6</accession>
<evidence type="ECO:0000313" key="2">
    <source>
        <dbReference type="EMBL" id="KNC83057.1"/>
    </source>
</evidence>
<dbReference type="RefSeq" id="XP_014156959.1">
    <property type="nucleotide sequence ID" value="XM_014301484.1"/>
</dbReference>
<dbReference type="Proteomes" id="UP000054560">
    <property type="component" value="Unassembled WGS sequence"/>
</dbReference>
<name>A0A0L0G1N6_9EUKA</name>
<sequence>MLYRYTNPIFAAAAAYLAIQSLMPFTAAAAPTIHPYARVTDDVQPSVIYEPFEFPLTPFAPDTNTMVLNIGLVAHTSNATVADYMVFSLVESIAQSDPEAVVYEIDAADVDPMARAIPVAPAAAEPHETRYLEVRIDPRMYETVVNNVNNIYIDGNTVAGDLVIDTSIDVTNGGGNTVTNNGGGNTVNNNNGGDQDTPTMVVKECRITHPDDTLNQYLDIVSNKAVMVTKKPDRWMIEYVSETEFTMRRGAKYLVAEDTTVPGTNGDNIRLTVNTSKTAPNNKWIMKEQVFIQSVANDYIVVNYSSADVVMLMVAGKFIEYEDQKWHFVDCI</sequence>
<dbReference type="AlphaFoldDB" id="A0A0L0G1N6"/>
<proteinExistence type="predicted"/>
<feature type="compositionally biased region" description="Gly residues" evidence="1">
    <location>
        <begin position="175"/>
        <end position="185"/>
    </location>
</feature>
<dbReference type="EMBL" id="KQ241868">
    <property type="protein sequence ID" value="KNC83057.1"/>
    <property type="molecule type" value="Genomic_DNA"/>
</dbReference>
<feature type="region of interest" description="Disordered" evidence="1">
    <location>
        <begin position="175"/>
        <end position="195"/>
    </location>
</feature>